<dbReference type="RefSeq" id="WP_343788797.1">
    <property type="nucleotide sequence ID" value="NZ_BAAAEU010000006.1"/>
</dbReference>
<gene>
    <name evidence="7" type="ORF">GCM10009105_14630</name>
</gene>
<feature type="domain" description="ABC-2 type transporter transmembrane" evidence="6">
    <location>
        <begin position="21"/>
        <end position="375"/>
    </location>
</feature>
<evidence type="ECO:0000313" key="7">
    <source>
        <dbReference type="EMBL" id="GAA0712228.1"/>
    </source>
</evidence>
<sequence>MKSSLTVFWKEVRENLRDRRTVINTLLTGPLFAPLVFVLIINTAVTRELDKAEKPLPLPVVGTANAPNLVDALKRSGVEIKDAPADPERAVREGDVDLVLRIPNSYADAWRKGEPAQVELVYDQSQRDAQGSVARLQGLLDSYGQRTGALRLVARGLSPNVIRPLVVAARDQSTAQARSGTLFGMLPYFFILGAFVGGMALAIDTTAGERERQSLEPLLVNPVSRGRILIGKLGATSAFAVTTLLLSIVAFSIAGQFLPVEKLGMRLEIGPRFALLTLFVMLPLVFLLATLQTLAAAFAKSFREAQTYLSLLMFVPVIPTLLLSVFPLKTQTWMYAVPLMGQQVAITRLLRGDAVTAAQFGLCFACTAVAALLVYLITAQVYRSERLAISG</sequence>
<feature type="transmembrane region" description="Helical" evidence="5">
    <location>
        <begin position="273"/>
        <end position="296"/>
    </location>
</feature>
<organism evidence="7 8">
    <name type="scientific">Dokdonella soli</name>
    <dbReference type="NCBI Taxonomy" id="529810"/>
    <lineage>
        <taxon>Bacteria</taxon>
        <taxon>Pseudomonadati</taxon>
        <taxon>Pseudomonadota</taxon>
        <taxon>Gammaproteobacteria</taxon>
        <taxon>Lysobacterales</taxon>
        <taxon>Rhodanobacteraceae</taxon>
        <taxon>Dokdonella</taxon>
    </lineage>
</organism>
<proteinExistence type="predicted"/>
<dbReference type="Proteomes" id="UP001501523">
    <property type="component" value="Unassembled WGS sequence"/>
</dbReference>
<dbReference type="PANTHER" id="PTHR43471:SF3">
    <property type="entry name" value="ABC TRANSPORTER PERMEASE PROTEIN NATB"/>
    <property type="match status" value="1"/>
</dbReference>
<dbReference type="PANTHER" id="PTHR43471">
    <property type="entry name" value="ABC TRANSPORTER PERMEASE"/>
    <property type="match status" value="1"/>
</dbReference>
<feature type="transmembrane region" description="Helical" evidence="5">
    <location>
        <begin position="308"/>
        <end position="328"/>
    </location>
</feature>
<dbReference type="Pfam" id="PF12698">
    <property type="entry name" value="ABC2_membrane_3"/>
    <property type="match status" value="1"/>
</dbReference>
<dbReference type="InterPro" id="IPR013525">
    <property type="entry name" value="ABC2_TM"/>
</dbReference>
<protein>
    <submittedName>
        <fullName evidence="7">ABC transporter permease</fullName>
    </submittedName>
</protein>
<feature type="transmembrane region" description="Helical" evidence="5">
    <location>
        <begin position="21"/>
        <end position="41"/>
    </location>
</feature>
<evidence type="ECO:0000256" key="4">
    <source>
        <dbReference type="ARBA" id="ARBA00023136"/>
    </source>
</evidence>
<comment type="caution">
    <text evidence="7">The sequence shown here is derived from an EMBL/GenBank/DDBJ whole genome shotgun (WGS) entry which is preliminary data.</text>
</comment>
<keyword evidence="8" id="KW-1185">Reference proteome</keyword>
<keyword evidence="3 5" id="KW-1133">Transmembrane helix</keyword>
<evidence type="ECO:0000256" key="5">
    <source>
        <dbReference type="SAM" id="Phobius"/>
    </source>
</evidence>
<evidence type="ECO:0000256" key="2">
    <source>
        <dbReference type="ARBA" id="ARBA00022692"/>
    </source>
</evidence>
<feature type="transmembrane region" description="Helical" evidence="5">
    <location>
        <begin position="182"/>
        <end position="203"/>
    </location>
</feature>
<keyword evidence="4 5" id="KW-0472">Membrane</keyword>
<evidence type="ECO:0000256" key="1">
    <source>
        <dbReference type="ARBA" id="ARBA00004141"/>
    </source>
</evidence>
<evidence type="ECO:0000313" key="8">
    <source>
        <dbReference type="Proteomes" id="UP001501523"/>
    </source>
</evidence>
<name>A0ABN1IFS0_9GAMM</name>
<accession>A0ABN1IFS0</accession>
<evidence type="ECO:0000256" key="3">
    <source>
        <dbReference type="ARBA" id="ARBA00022989"/>
    </source>
</evidence>
<comment type="subcellular location">
    <subcellularLocation>
        <location evidence="1">Membrane</location>
        <topology evidence="1">Multi-pass membrane protein</topology>
    </subcellularLocation>
</comment>
<reference evidence="7 8" key="1">
    <citation type="journal article" date="2019" name="Int. J. Syst. Evol. Microbiol.">
        <title>The Global Catalogue of Microorganisms (GCM) 10K type strain sequencing project: providing services to taxonomists for standard genome sequencing and annotation.</title>
        <authorList>
            <consortium name="The Broad Institute Genomics Platform"/>
            <consortium name="The Broad Institute Genome Sequencing Center for Infectious Disease"/>
            <person name="Wu L."/>
            <person name="Ma J."/>
        </authorList>
    </citation>
    <scope>NUCLEOTIDE SEQUENCE [LARGE SCALE GENOMIC DNA]</scope>
    <source>
        <strain evidence="7 8">JCM 15421</strain>
    </source>
</reference>
<evidence type="ECO:0000259" key="6">
    <source>
        <dbReference type="Pfam" id="PF12698"/>
    </source>
</evidence>
<feature type="transmembrane region" description="Helical" evidence="5">
    <location>
        <begin position="357"/>
        <end position="377"/>
    </location>
</feature>
<keyword evidence="2 5" id="KW-0812">Transmembrane</keyword>
<dbReference type="EMBL" id="BAAAEU010000006">
    <property type="protein sequence ID" value="GAA0712228.1"/>
    <property type="molecule type" value="Genomic_DNA"/>
</dbReference>
<feature type="transmembrane region" description="Helical" evidence="5">
    <location>
        <begin position="233"/>
        <end position="253"/>
    </location>
</feature>